<dbReference type="Proteomes" id="UP000077342">
    <property type="component" value="Unassembled WGS sequence"/>
</dbReference>
<sequence>MGRKYMGRVIALAAVIGLLTVGAPASWAEPTEPGTTTEPGEPARTTASLTLALSDIGSSSTMTFYGLDGTVQLSVPVPRGLTPAALNAIVEPPINLRSGIITVTQDERQIAKVNVPATDQAPIVIPLAGAQVINDSATVLLRAHLVPQEGFCVYPWSPLRLINGTVGYTGVEQPPTTVAHFLPPVLRKLTIFVPESPSAAESDTAIRVATSAAAHYGKQNPEIALVPLKEGQAAPPTPPLPQERQIVVKEGSDNGLSLQGATGVPWLLISGPLGPSNTSDTALLFSDLSGLALASKAVATSLQTGIQLPGDTTTLRELGQPVVNSTGLQPRVVIGLDQTRFGRSIHSVRVHLRGSYSPTPTTMGGQIAVTVGPEIIDHWPTDGHGVIDRWIDVPDRLLQRWTGLTVTLDISGNVGRCGDFYVAGAGDQLLSLTINGDTTVQSSPARPPVPDGLSSVPQALMPKVLVGIEPHSFSDTARAVDIMVGLQRTSSIPIDTAVTSPRQAIESSNPAIVIAADGWNHPDIVLPVSAGPTGPITINAFGSDGKPAKLTLDPTLRFASLQTVFNRGRSLLIATSNGASAQLDELLRWLDADSSRWPSVKGVALVAVPGQDPVTVDRLGTPGPVAASESHSDWGWLWWFGGAWAAVAVVGAAVIVLRSRRGRLRG</sequence>
<evidence type="ECO:0000256" key="1">
    <source>
        <dbReference type="SAM" id="Phobius"/>
    </source>
</evidence>
<dbReference type="EMBL" id="LWCI01000105">
    <property type="protein sequence ID" value="KZS62567.1"/>
    <property type="molecule type" value="Genomic_DNA"/>
</dbReference>
<keyword evidence="4" id="KW-1185">Reference proteome</keyword>
<evidence type="ECO:0000256" key="2">
    <source>
        <dbReference type="SAM" id="SignalP"/>
    </source>
</evidence>
<feature type="chain" id="PRO_5038640755" description="Cellulose biosynthesis cyclic di-GMP-binding regulatory protein BcsB" evidence="2">
    <location>
        <begin position="29"/>
        <end position="666"/>
    </location>
</feature>
<feature type="signal peptide" evidence="2">
    <location>
        <begin position="1"/>
        <end position="28"/>
    </location>
</feature>
<accession>A0A164AK99</accession>
<proteinExistence type="predicted"/>
<gene>
    <name evidence="3" type="ORF">A4G28_08355</name>
</gene>
<evidence type="ECO:0000313" key="3">
    <source>
        <dbReference type="EMBL" id="KZS62567.1"/>
    </source>
</evidence>
<keyword evidence="1" id="KW-0812">Transmembrane</keyword>
<dbReference type="AlphaFoldDB" id="A0A164AK99"/>
<dbReference type="RefSeq" id="WP_075510627.1">
    <property type="nucleotide sequence ID" value="NZ_CP089224.1"/>
</dbReference>
<organism evidence="3 4">
    <name type="scientific">Mycobacterium ostraviense</name>
    <dbReference type="NCBI Taxonomy" id="2738409"/>
    <lineage>
        <taxon>Bacteria</taxon>
        <taxon>Bacillati</taxon>
        <taxon>Actinomycetota</taxon>
        <taxon>Actinomycetes</taxon>
        <taxon>Mycobacteriales</taxon>
        <taxon>Mycobacteriaceae</taxon>
        <taxon>Mycobacterium</taxon>
    </lineage>
</organism>
<evidence type="ECO:0000313" key="4">
    <source>
        <dbReference type="Proteomes" id="UP000077342"/>
    </source>
</evidence>
<evidence type="ECO:0008006" key="5">
    <source>
        <dbReference type="Google" id="ProtNLM"/>
    </source>
</evidence>
<comment type="caution">
    <text evidence="3">The sequence shown here is derived from an EMBL/GenBank/DDBJ whole genome shotgun (WGS) entry which is preliminary data.</text>
</comment>
<name>A0A164AK99_9MYCO</name>
<protein>
    <recommendedName>
        <fullName evidence="5">Cellulose biosynthesis cyclic di-GMP-binding regulatory protein BcsB</fullName>
    </recommendedName>
</protein>
<keyword evidence="2" id="KW-0732">Signal</keyword>
<feature type="transmembrane region" description="Helical" evidence="1">
    <location>
        <begin position="636"/>
        <end position="657"/>
    </location>
</feature>
<keyword evidence="1" id="KW-0472">Membrane</keyword>
<keyword evidence="1" id="KW-1133">Transmembrane helix</keyword>
<reference evidence="4" key="1">
    <citation type="submission" date="2016-04" db="EMBL/GenBank/DDBJ databases">
        <authorList>
            <person name="Strapagiel D."/>
            <person name="Borowka P."/>
            <person name="Marciniak B."/>
            <person name="Bakula Z."/>
            <person name="Van Ingen J."/>
            <person name="Safianowska A."/>
            <person name="Dziadek J."/>
            <person name="Jagielski T."/>
        </authorList>
    </citation>
    <scope>NUCLEOTIDE SEQUENCE [LARGE SCALE GENOMIC DNA]</scope>
    <source>
        <strain evidence="4">1010001458</strain>
    </source>
</reference>